<evidence type="ECO:0000313" key="5">
    <source>
        <dbReference type="Proteomes" id="UP000006251"/>
    </source>
</evidence>
<dbReference type="Proteomes" id="UP000006251">
    <property type="component" value="Unassembled WGS sequence"/>
</dbReference>
<dbReference type="PROSITE" id="PS50968">
    <property type="entry name" value="BIOTINYL_LIPOYL"/>
    <property type="match status" value="1"/>
</dbReference>
<sequence length="75" mass="8250">MKVIIPEHMWEENKEGVIVSWIYKDGAEVVEGDPICEVIVEKIQSDIIAPTSGKLSIISEAEDVVQLGQQIATIS</sequence>
<dbReference type="CDD" id="cd06849">
    <property type="entry name" value="lipoyl_domain"/>
    <property type="match status" value="1"/>
</dbReference>
<dbReference type="InterPro" id="IPR000089">
    <property type="entry name" value="Biotin_lipoyl"/>
</dbReference>
<accession>K6YYG6</accession>
<proteinExistence type="predicted"/>
<keyword evidence="5" id="KW-1185">Reference proteome</keyword>
<dbReference type="AlphaFoldDB" id="K6YYG6"/>
<protein>
    <submittedName>
        <fullName evidence="4">Biotin/lipoyl attachment domain-containing protein</fullName>
    </submittedName>
</protein>
<dbReference type="EMBL" id="BAEQ01000039">
    <property type="protein sequence ID" value="GAC29011.1"/>
    <property type="molecule type" value="Genomic_DNA"/>
</dbReference>
<name>K6YYG6_9ALTE</name>
<evidence type="ECO:0000313" key="4">
    <source>
        <dbReference type="EMBL" id="GAC29011.1"/>
    </source>
</evidence>
<dbReference type="PROSITE" id="PS00189">
    <property type="entry name" value="LIPOYL"/>
    <property type="match status" value="1"/>
</dbReference>
<dbReference type="InterPro" id="IPR003016">
    <property type="entry name" value="2-oxoA_DH_lipoyl-BS"/>
</dbReference>
<dbReference type="Pfam" id="PF00364">
    <property type="entry name" value="Biotin_lipoyl"/>
    <property type="match status" value="1"/>
</dbReference>
<gene>
    <name evidence="4" type="ORF">GPAL_2150</name>
</gene>
<comment type="caution">
    <text evidence="4">The sequence shown here is derived from an EMBL/GenBank/DDBJ whole genome shotgun (WGS) entry which is preliminary data.</text>
</comment>
<evidence type="ECO:0000256" key="1">
    <source>
        <dbReference type="ARBA" id="ARBA00001938"/>
    </source>
</evidence>
<evidence type="ECO:0000259" key="3">
    <source>
        <dbReference type="PROSITE" id="PS50968"/>
    </source>
</evidence>
<organism evidence="4 5">
    <name type="scientific">Brumicola pallidula DSM 14239 = ACAM 615</name>
    <dbReference type="NCBI Taxonomy" id="1121922"/>
    <lineage>
        <taxon>Bacteria</taxon>
        <taxon>Pseudomonadati</taxon>
        <taxon>Pseudomonadota</taxon>
        <taxon>Gammaproteobacteria</taxon>
        <taxon>Alteromonadales</taxon>
        <taxon>Alteromonadaceae</taxon>
        <taxon>Brumicola</taxon>
    </lineage>
</organism>
<comment type="cofactor">
    <cofactor evidence="1">
        <name>(R)-lipoate</name>
        <dbReference type="ChEBI" id="CHEBI:83088"/>
    </cofactor>
</comment>
<reference evidence="5" key="1">
    <citation type="journal article" date="2014" name="Environ. Microbiol.">
        <title>Comparative genomics of the marine bacterial genus Glaciecola reveals the high degree of genomic diversity and genomic characteristic for cold adaptation.</title>
        <authorList>
            <person name="Qin Q.L."/>
            <person name="Xie B.B."/>
            <person name="Yu Y."/>
            <person name="Shu Y.L."/>
            <person name="Rong J.C."/>
            <person name="Zhang Y.J."/>
            <person name="Zhao D.L."/>
            <person name="Chen X.L."/>
            <person name="Zhang X.Y."/>
            <person name="Chen B."/>
            <person name="Zhou B.C."/>
            <person name="Zhang Y.Z."/>
        </authorList>
    </citation>
    <scope>NUCLEOTIDE SEQUENCE [LARGE SCALE GENOMIC DNA]</scope>
    <source>
        <strain evidence="5">ACAM 615</strain>
    </source>
</reference>
<dbReference type="Gene3D" id="2.40.50.100">
    <property type="match status" value="1"/>
</dbReference>
<feature type="domain" description="Lipoyl-binding" evidence="3">
    <location>
        <begin position="1"/>
        <end position="75"/>
    </location>
</feature>
<dbReference type="SUPFAM" id="SSF51230">
    <property type="entry name" value="Single hybrid motif"/>
    <property type="match status" value="1"/>
</dbReference>
<dbReference type="STRING" id="1121922.GCA_000428905_01924"/>
<keyword evidence="2" id="KW-0450">Lipoyl</keyword>
<evidence type="ECO:0000256" key="2">
    <source>
        <dbReference type="ARBA" id="ARBA00022823"/>
    </source>
</evidence>
<dbReference type="InterPro" id="IPR011053">
    <property type="entry name" value="Single_hybrid_motif"/>
</dbReference>